<name>A0A2T9YWM1_9FUNG</name>
<keyword evidence="3" id="KW-1133">Transmembrane helix</keyword>
<gene>
    <name evidence="4" type="ORF">BB561_001008</name>
</gene>
<evidence type="ECO:0000256" key="2">
    <source>
        <dbReference type="SAM" id="MobiDB-lite"/>
    </source>
</evidence>
<proteinExistence type="predicted"/>
<evidence type="ECO:0000313" key="4">
    <source>
        <dbReference type="EMBL" id="PVU96742.1"/>
    </source>
</evidence>
<accession>A0A2T9YWM1</accession>
<reference evidence="4 5" key="1">
    <citation type="journal article" date="2018" name="MBio">
        <title>Comparative Genomics Reveals the Core Gene Toolbox for the Fungus-Insect Symbiosis.</title>
        <authorList>
            <person name="Wang Y."/>
            <person name="Stata M."/>
            <person name="Wang W."/>
            <person name="Stajich J.E."/>
            <person name="White M.M."/>
            <person name="Moncalvo J.M."/>
        </authorList>
    </citation>
    <scope>NUCLEOTIDE SEQUENCE [LARGE SCALE GENOMIC DNA]</scope>
    <source>
        <strain evidence="4 5">SWE-8-4</strain>
    </source>
</reference>
<feature type="region of interest" description="Disordered" evidence="2">
    <location>
        <begin position="518"/>
        <end position="549"/>
    </location>
</feature>
<dbReference type="OrthoDB" id="10662517at2759"/>
<dbReference type="EMBL" id="MBFR01000025">
    <property type="protein sequence ID" value="PVU96742.1"/>
    <property type="molecule type" value="Genomic_DNA"/>
</dbReference>
<feature type="coiled-coil region" evidence="1">
    <location>
        <begin position="262"/>
        <end position="345"/>
    </location>
</feature>
<dbReference type="AlphaFoldDB" id="A0A2T9YWM1"/>
<organism evidence="4 5">
    <name type="scientific">Smittium simulii</name>
    <dbReference type="NCBI Taxonomy" id="133385"/>
    <lineage>
        <taxon>Eukaryota</taxon>
        <taxon>Fungi</taxon>
        <taxon>Fungi incertae sedis</taxon>
        <taxon>Zoopagomycota</taxon>
        <taxon>Kickxellomycotina</taxon>
        <taxon>Harpellomycetes</taxon>
        <taxon>Harpellales</taxon>
        <taxon>Legeriomycetaceae</taxon>
        <taxon>Smittium</taxon>
    </lineage>
</organism>
<keyword evidence="3" id="KW-0472">Membrane</keyword>
<keyword evidence="1" id="KW-0175">Coiled coil</keyword>
<keyword evidence="5" id="KW-1185">Reference proteome</keyword>
<sequence length="680" mass="77179">MYNIVKQYLGDLINNEINISEIIYGLINIFKEEYKIDIPPEIEQKFKSILGKNPTRSISAQDEHFILALVKDLDSINNMKNCSSETIPLPNNNTNSVATQSKELDFNQKNPLSTKLPKNSSLLPENGNIKLDKTSEHSIPQFDFMSSFDSSELNLPPSTLDKIATNYTFKESNNTQSSNKKTSLNNDSQWAIGAANSGLSRFGSSLKIPQLTPVSRRRTLSSRLDIASKNQDPLSPRNAISRYNSFKPEDELLMNQISPSQIQSIIQERDSLQAEFEKLQAEIEKKASLAISKSKEISLKLQESQSINQKLDESQIYIKKYELKIDRLLAELESSKRQLEHYTNNHTLNTTDILYNELPPQTETKPPPEHSNNLIAKQLELSTNSSNILFDLFSNCLPSEFAFIKSCWMLIEKKSLDSTESVQKILSSNTHHDVASDLESGILRSSFIEILHLYLSSDNKTGTFYSFLLRSKNSKLLEALKPSIAQYKSKIARKNTSSSLDNNIMNVTNFTNVEAESSKNQLNLTSRKKSNLNFESKKQKSTTPDQNLSQANDLNTTRFLFSLLIVGMFLVLFRVLFPSSVSQILTRNLNRDGRPFVQNAREPINDVDLDTNEAQNQLGNSRYSHNLYHSASNQAFQGEAPMYVTYHSRTHFKHGKTLMNYLLNKFKINGWDSDDADYPT</sequence>
<comment type="caution">
    <text evidence="4">The sequence shown here is derived from an EMBL/GenBank/DDBJ whole genome shotgun (WGS) entry which is preliminary data.</text>
</comment>
<dbReference type="STRING" id="133385.A0A2T9YWM1"/>
<evidence type="ECO:0000256" key="1">
    <source>
        <dbReference type="SAM" id="Coils"/>
    </source>
</evidence>
<evidence type="ECO:0000256" key="3">
    <source>
        <dbReference type="SAM" id="Phobius"/>
    </source>
</evidence>
<keyword evidence="3" id="KW-0812">Transmembrane</keyword>
<protein>
    <submittedName>
        <fullName evidence="4">Uncharacterized protein</fullName>
    </submittedName>
</protein>
<dbReference type="Proteomes" id="UP000245383">
    <property type="component" value="Unassembled WGS sequence"/>
</dbReference>
<evidence type="ECO:0000313" key="5">
    <source>
        <dbReference type="Proteomes" id="UP000245383"/>
    </source>
</evidence>
<feature type="transmembrane region" description="Helical" evidence="3">
    <location>
        <begin position="559"/>
        <end position="577"/>
    </location>
</feature>